<dbReference type="InterPro" id="IPR009279">
    <property type="entry name" value="Portal_Mu"/>
</dbReference>
<protein>
    <recommendedName>
        <fullName evidence="3">F, portal protein</fullName>
    </recommendedName>
</protein>
<evidence type="ECO:0008006" key="3">
    <source>
        <dbReference type="Google" id="ProtNLM"/>
    </source>
</evidence>
<reference evidence="2" key="1">
    <citation type="journal article" date="2019" name="Int. J. Syst. Evol. Microbiol.">
        <title>The Global Catalogue of Microorganisms (GCM) 10K type strain sequencing project: providing services to taxonomists for standard genome sequencing and annotation.</title>
        <authorList>
            <consortium name="The Broad Institute Genomics Platform"/>
            <consortium name="The Broad Institute Genome Sequencing Center for Infectious Disease"/>
            <person name="Wu L."/>
            <person name="Ma J."/>
        </authorList>
    </citation>
    <scope>NUCLEOTIDE SEQUENCE [LARGE SCALE GENOMIC DNA]</scope>
    <source>
        <strain evidence="2">JCM 17805</strain>
    </source>
</reference>
<keyword evidence="2" id="KW-1185">Reference proteome</keyword>
<dbReference type="Pfam" id="PF06074">
    <property type="entry name" value="Portal_Mu"/>
    <property type="match status" value="1"/>
</dbReference>
<evidence type="ECO:0000313" key="1">
    <source>
        <dbReference type="EMBL" id="GAA4648241.1"/>
    </source>
</evidence>
<dbReference type="Proteomes" id="UP001500604">
    <property type="component" value="Unassembled WGS sequence"/>
</dbReference>
<proteinExistence type="predicted"/>
<gene>
    <name evidence="1" type="ORF">GCM10023116_05080</name>
</gene>
<dbReference type="RefSeq" id="WP_345193660.1">
    <property type="nucleotide sequence ID" value="NZ_BAABFL010000050.1"/>
</dbReference>
<sequence>MAGKPKLGELAKADHGVRLASAYTATLMDNPDSVLRERGRDMKIYDEILRDDQVKPTFQQRRLAVIQSEWTVEPASESSQDKAAAEFIKEQLSHIRFDGITDKMLYGLFYGYAVGECLWAYDGSQIVLDDIKVRDRSRFVFDVDGNLRLIKAGEPHPVKLPDQKFWVFSTGANHSDNPYGLGLGHYLYWPTFFKRNDIKFWLIFLEKFGQPTAMAKLPPGQAEDPREREKALQVLDAIQVDSGIVVPDNILVELLEAARHGTADYEALAERMDRAISKVVLSQTMTTDDGSSLSQAQVHEAVKQSVIKSDADLICESFNNQVVRWLTEWNFPNAQPPRVWRNTEPEEDLLQRAERDNKISTLGYEPTEEYIEEVYGPGWRKKPEPVSQPIATDSLAPAFAEQDATHPKLAQKKTDRRNDQQALADAADYFATRYHAIYGNQIEELLSYAEDTGDLQTFRSHLEELLEQSSSSDTAVKTIRDAGFYSRLMGIFRGEKR</sequence>
<accession>A0ABP8UXH8</accession>
<evidence type="ECO:0000313" key="2">
    <source>
        <dbReference type="Proteomes" id="UP001500604"/>
    </source>
</evidence>
<organism evidence="1 2">
    <name type="scientific">Kistimonas scapharcae</name>
    <dbReference type="NCBI Taxonomy" id="1036133"/>
    <lineage>
        <taxon>Bacteria</taxon>
        <taxon>Pseudomonadati</taxon>
        <taxon>Pseudomonadota</taxon>
        <taxon>Gammaproteobacteria</taxon>
        <taxon>Oceanospirillales</taxon>
        <taxon>Endozoicomonadaceae</taxon>
        <taxon>Kistimonas</taxon>
    </lineage>
</organism>
<comment type="caution">
    <text evidence="1">The sequence shown here is derived from an EMBL/GenBank/DDBJ whole genome shotgun (WGS) entry which is preliminary data.</text>
</comment>
<name>A0ABP8UXH8_9GAMM</name>
<dbReference type="EMBL" id="BAABFL010000050">
    <property type="protein sequence ID" value="GAA4648241.1"/>
    <property type="molecule type" value="Genomic_DNA"/>
</dbReference>